<gene>
    <name evidence="1" type="ORF">BDV33DRAFT_184612</name>
</gene>
<name>A0A5N6E886_9EURO</name>
<reference evidence="1 2" key="1">
    <citation type="submission" date="2019-04" db="EMBL/GenBank/DDBJ databases">
        <title>Fungal friends and foes A comparative genomics study of 23 Aspergillus species from section Flavi.</title>
        <authorList>
            <consortium name="DOE Joint Genome Institute"/>
            <person name="Kjaerbolling I."/>
            <person name="Vesth T.C."/>
            <person name="Frisvad J.C."/>
            <person name="Nybo J.L."/>
            <person name="Theobald S."/>
            <person name="Kildgaard S."/>
            <person name="Petersen T.I."/>
            <person name="Kuo A."/>
            <person name="Sato A."/>
            <person name="Lyhne E.K."/>
            <person name="Kogle M.E."/>
            <person name="Wiebenga A."/>
            <person name="Kun R.S."/>
            <person name="Lubbers R.J."/>
            <person name="Makela M.R."/>
            <person name="Barry K."/>
            <person name="Chovatia M."/>
            <person name="Clum A."/>
            <person name="Daum C."/>
            <person name="Haridas S."/>
            <person name="He G."/>
            <person name="LaButti K."/>
            <person name="Lipzen A."/>
            <person name="Mondo S."/>
            <person name="Pangilinan J."/>
            <person name="Riley R."/>
            <person name="Salamov A."/>
            <person name="Simmons B.A."/>
            <person name="Magnuson J.K."/>
            <person name="Henrissat B."/>
            <person name="Mortensen U.H."/>
            <person name="Larsen T.O."/>
            <person name="De vries R.P."/>
            <person name="Grigoriev I.V."/>
            <person name="Machida M."/>
            <person name="Baker S.E."/>
            <person name="Andersen M.R."/>
        </authorList>
    </citation>
    <scope>NUCLEOTIDE SEQUENCE [LARGE SCALE GENOMIC DNA]</scope>
    <source>
        <strain evidence="1 2">CBS 126849</strain>
    </source>
</reference>
<dbReference type="AlphaFoldDB" id="A0A5N6E886"/>
<dbReference type="Proteomes" id="UP000326799">
    <property type="component" value="Unassembled WGS sequence"/>
</dbReference>
<proteinExistence type="predicted"/>
<evidence type="ECO:0000313" key="1">
    <source>
        <dbReference type="EMBL" id="KAB8213497.1"/>
    </source>
</evidence>
<keyword evidence="2" id="KW-1185">Reference proteome</keyword>
<evidence type="ECO:0000313" key="2">
    <source>
        <dbReference type="Proteomes" id="UP000326799"/>
    </source>
</evidence>
<organism evidence="1 2">
    <name type="scientific">Aspergillus novoparasiticus</name>
    <dbReference type="NCBI Taxonomy" id="986946"/>
    <lineage>
        <taxon>Eukaryota</taxon>
        <taxon>Fungi</taxon>
        <taxon>Dikarya</taxon>
        <taxon>Ascomycota</taxon>
        <taxon>Pezizomycotina</taxon>
        <taxon>Eurotiomycetes</taxon>
        <taxon>Eurotiomycetidae</taxon>
        <taxon>Eurotiales</taxon>
        <taxon>Aspergillaceae</taxon>
        <taxon>Aspergillus</taxon>
        <taxon>Aspergillus subgen. Circumdati</taxon>
    </lineage>
</organism>
<dbReference type="EMBL" id="ML733604">
    <property type="protein sequence ID" value="KAB8213497.1"/>
    <property type="molecule type" value="Genomic_DNA"/>
</dbReference>
<sequence>MCRTDKKIYGCGKHYKQDIDYCPKATTNPVTGRKVKCTEKSSTHLTRIEGLCETSSSCPWRAHNGKWRCCTCEQGPNTTGTCIMNVKKDGQNEMCNHDCCYACRPWIGR</sequence>
<accession>A0A5N6E886</accession>
<protein>
    <submittedName>
        <fullName evidence="1">Uncharacterized protein</fullName>
    </submittedName>
</protein>